<dbReference type="InterPro" id="IPR020472">
    <property type="entry name" value="WD40_PAC1"/>
</dbReference>
<comment type="caution">
    <text evidence="5">The sequence shown here is derived from an EMBL/GenBank/DDBJ whole genome shotgun (WGS) entry which is preliminary data.</text>
</comment>
<evidence type="ECO:0000256" key="1">
    <source>
        <dbReference type="ARBA" id="ARBA00022574"/>
    </source>
</evidence>
<organism evidence="5 6">
    <name type="scientific">Holothuria leucospilota</name>
    <name type="common">Black long sea cucumber</name>
    <name type="synonym">Mertensiothuria leucospilota</name>
    <dbReference type="NCBI Taxonomy" id="206669"/>
    <lineage>
        <taxon>Eukaryota</taxon>
        <taxon>Metazoa</taxon>
        <taxon>Echinodermata</taxon>
        <taxon>Eleutherozoa</taxon>
        <taxon>Echinozoa</taxon>
        <taxon>Holothuroidea</taxon>
        <taxon>Aspidochirotacea</taxon>
        <taxon>Aspidochirotida</taxon>
        <taxon>Holothuriidae</taxon>
        <taxon>Holothuria</taxon>
    </lineage>
</organism>
<dbReference type="SMART" id="SM00320">
    <property type="entry name" value="WD40"/>
    <property type="match status" value="3"/>
</dbReference>
<dbReference type="InterPro" id="IPR019775">
    <property type="entry name" value="WD40_repeat_CS"/>
</dbReference>
<dbReference type="InterPro" id="IPR001680">
    <property type="entry name" value="WD40_rpt"/>
</dbReference>
<accession>A0A9Q0YE55</accession>
<dbReference type="AlphaFoldDB" id="A0A9Q0YE55"/>
<dbReference type="InterPro" id="IPR036322">
    <property type="entry name" value="WD40_repeat_dom_sf"/>
</dbReference>
<dbReference type="EMBL" id="JAIZAY010000022">
    <property type="protein sequence ID" value="KAJ8021058.1"/>
    <property type="molecule type" value="Genomic_DNA"/>
</dbReference>
<reference evidence="5" key="1">
    <citation type="submission" date="2021-10" db="EMBL/GenBank/DDBJ databases">
        <title>Tropical sea cucumber genome reveals ecological adaptation and Cuvierian tubules defense mechanism.</title>
        <authorList>
            <person name="Chen T."/>
        </authorList>
    </citation>
    <scope>NUCLEOTIDE SEQUENCE</scope>
    <source>
        <strain evidence="5">Nanhai2018</strain>
        <tissue evidence="5">Muscle</tissue>
    </source>
</reference>
<dbReference type="SUPFAM" id="SSF50978">
    <property type="entry name" value="WD40 repeat-like"/>
    <property type="match status" value="1"/>
</dbReference>
<dbReference type="Gene3D" id="2.130.10.10">
    <property type="entry name" value="YVTN repeat-like/Quinoprotein amine dehydrogenase"/>
    <property type="match status" value="1"/>
</dbReference>
<dbReference type="InterPro" id="IPR036047">
    <property type="entry name" value="F-box-like_dom_sf"/>
</dbReference>
<dbReference type="SMART" id="SM00256">
    <property type="entry name" value="FBOX"/>
    <property type="match status" value="1"/>
</dbReference>
<dbReference type="CDD" id="cd22131">
    <property type="entry name" value="F-box_FBXW2"/>
    <property type="match status" value="1"/>
</dbReference>
<proteinExistence type="predicted"/>
<dbReference type="InterPro" id="IPR015943">
    <property type="entry name" value="WD40/YVTN_repeat-like_dom_sf"/>
</dbReference>
<protein>
    <submittedName>
        <fullName evidence="5">F-box/WD repeat-containing protein 2</fullName>
    </submittedName>
</protein>
<keyword evidence="2" id="KW-0677">Repeat</keyword>
<dbReference type="PANTHER" id="PTHR44436">
    <property type="entry name" value="F-BOX/WD REPEAT-CONTAINING PROTEIN 2"/>
    <property type="match status" value="1"/>
</dbReference>
<gene>
    <name evidence="5" type="ORF">HOLleu_40820</name>
</gene>
<evidence type="ECO:0000256" key="3">
    <source>
        <dbReference type="PROSITE-ProRule" id="PRU00221"/>
    </source>
</evidence>
<dbReference type="PANTHER" id="PTHR44436:SF1">
    <property type="entry name" value="F-BOX_WD REPEAT-CONTAINING PROTEIN 2"/>
    <property type="match status" value="1"/>
</dbReference>
<evidence type="ECO:0000313" key="5">
    <source>
        <dbReference type="EMBL" id="KAJ8021058.1"/>
    </source>
</evidence>
<dbReference type="PROSITE" id="PS50082">
    <property type="entry name" value="WD_REPEATS_2"/>
    <property type="match status" value="2"/>
</dbReference>
<dbReference type="InterPro" id="IPR001810">
    <property type="entry name" value="F-box_dom"/>
</dbReference>
<dbReference type="SUPFAM" id="SSF81383">
    <property type="entry name" value="F-box domain"/>
    <property type="match status" value="1"/>
</dbReference>
<evidence type="ECO:0000259" key="4">
    <source>
        <dbReference type="PROSITE" id="PS50181"/>
    </source>
</evidence>
<dbReference type="Proteomes" id="UP001152320">
    <property type="component" value="Chromosome 22"/>
</dbReference>
<dbReference type="PROSITE" id="PS00678">
    <property type="entry name" value="WD_REPEATS_1"/>
    <property type="match status" value="2"/>
</dbReference>
<dbReference type="OrthoDB" id="538223at2759"/>
<dbReference type="InterPro" id="IPR042627">
    <property type="entry name" value="FBXW2"/>
</dbReference>
<dbReference type="PROSITE" id="PS50181">
    <property type="entry name" value="FBOX"/>
    <property type="match status" value="1"/>
</dbReference>
<keyword evidence="1 3" id="KW-0853">WD repeat</keyword>
<dbReference type="Pfam" id="PF12937">
    <property type="entry name" value="F-box-like"/>
    <property type="match status" value="1"/>
</dbReference>
<sequence>MALSHKQEAQSSYISGTGSVVSENNIGQTPKAYIAYLHSLVDEAENMEVDNVSGGNSTFRGRSCCGHFHKNGKCNEAGMQKTQFEKWLQGVSRTFVADLSSEQRCLLLDQIITNCGAEQLKHLSNHLEGFLKRDFLKLLPPELGNYLLSWLDPQTLGRSCAVSKHWNKMISECDEVWEKNCRIIGYNSLEDEEDDVTSNNGVRWKAVYKTVLSQLKKLKDGSAFDSKTLRGHTARVYALNYYHGKIASGSDDLTVRLWDVESGQCLKVLNTHTCADVKFDEKMVVTASFDNTVACWDWETGIRLQHFVGHTGAVFCVDYCHAVQLLVSGSADMTVCLWDLEKGTLLQRLTGHAEWVTQVLIGWCTVDTDLFRSGDCIIFSMDKVEIRLWALTEDRSCNLTKILSYPSEQIHGQTFLPRLQFNSEFIACASDIGVLIWSFHSFKLLRRISIPDCSNVFLLGSGSIFTLLLDANSLHVLDSHSQSRVSSWKLPSCRKSKRGSNFIAGDVRWLNGISSHSERGLVFAASTPDHSLHMVRWRTQNR</sequence>
<dbReference type="Gene3D" id="1.20.1280.50">
    <property type="match status" value="1"/>
</dbReference>
<feature type="domain" description="F-box" evidence="4">
    <location>
        <begin position="133"/>
        <end position="180"/>
    </location>
</feature>
<evidence type="ECO:0000313" key="6">
    <source>
        <dbReference type="Proteomes" id="UP001152320"/>
    </source>
</evidence>
<feature type="repeat" description="WD" evidence="3">
    <location>
        <begin position="229"/>
        <end position="268"/>
    </location>
</feature>
<dbReference type="PROSITE" id="PS50294">
    <property type="entry name" value="WD_REPEATS_REGION"/>
    <property type="match status" value="2"/>
</dbReference>
<name>A0A9Q0YE55_HOLLE</name>
<feature type="repeat" description="WD" evidence="3">
    <location>
        <begin position="307"/>
        <end position="348"/>
    </location>
</feature>
<keyword evidence="6" id="KW-1185">Reference proteome</keyword>
<evidence type="ECO:0000256" key="2">
    <source>
        <dbReference type="ARBA" id="ARBA00022737"/>
    </source>
</evidence>
<dbReference type="PRINTS" id="PR00320">
    <property type="entry name" value="GPROTEINBRPT"/>
</dbReference>
<dbReference type="Pfam" id="PF00400">
    <property type="entry name" value="WD40"/>
    <property type="match status" value="3"/>
</dbReference>